<proteinExistence type="predicted"/>
<gene>
    <name evidence="2" type="ORF">E6K81_13440</name>
</gene>
<organism evidence="2 3">
    <name type="scientific">Eiseniibacteriota bacterium</name>
    <dbReference type="NCBI Taxonomy" id="2212470"/>
    <lineage>
        <taxon>Bacteria</taxon>
        <taxon>Candidatus Eiseniibacteriota</taxon>
    </lineage>
</organism>
<feature type="signal peptide" evidence="1">
    <location>
        <begin position="1"/>
        <end position="29"/>
    </location>
</feature>
<evidence type="ECO:0008006" key="4">
    <source>
        <dbReference type="Google" id="ProtNLM"/>
    </source>
</evidence>
<dbReference type="SUPFAM" id="SSF49384">
    <property type="entry name" value="Carbohydrate-binding domain"/>
    <property type="match status" value="1"/>
</dbReference>
<dbReference type="GO" id="GO:0030246">
    <property type="term" value="F:carbohydrate binding"/>
    <property type="evidence" value="ECO:0007669"/>
    <property type="project" value="InterPro"/>
</dbReference>
<keyword evidence="1" id="KW-0732">Signal</keyword>
<comment type="caution">
    <text evidence="2">The sequence shown here is derived from an EMBL/GenBank/DDBJ whole genome shotgun (WGS) entry which is preliminary data.</text>
</comment>
<sequence>MRRTQWSWFLISLALLSLPLLLSAPEARAASVVVSPADTTVLLGDTFTLRVEADAFSDLKAYELIFRYGEAVLQYVGPTAGDVLTAGGGAYTVQPLSPVSPPPFTAGVDCARLDGSTSGPGVLIYYTFKAIGLGTSPIDCVNVDYRDSLNNQTIPGCTGGAVHVTFPVPTSHPTWGQLKTIYR</sequence>
<dbReference type="Gene3D" id="2.60.40.680">
    <property type="match status" value="1"/>
</dbReference>
<evidence type="ECO:0000256" key="1">
    <source>
        <dbReference type="SAM" id="SignalP"/>
    </source>
</evidence>
<evidence type="ECO:0000313" key="3">
    <source>
        <dbReference type="Proteomes" id="UP000319771"/>
    </source>
</evidence>
<dbReference type="AlphaFoldDB" id="A0A538U2F5"/>
<dbReference type="InterPro" id="IPR008965">
    <property type="entry name" value="CBM2/CBM3_carb-bd_dom_sf"/>
</dbReference>
<evidence type="ECO:0000313" key="2">
    <source>
        <dbReference type="EMBL" id="TMQ70074.1"/>
    </source>
</evidence>
<feature type="chain" id="PRO_5022037963" description="Cohesin domain-containing protein" evidence="1">
    <location>
        <begin position="30"/>
        <end position="183"/>
    </location>
</feature>
<dbReference type="Proteomes" id="UP000319771">
    <property type="component" value="Unassembled WGS sequence"/>
</dbReference>
<dbReference type="EMBL" id="VBPB01000252">
    <property type="protein sequence ID" value="TMQ70074.1"/>
    <property type="molecule type" value="Genomic_DNA"/>
</dbReference>
<name>A0A538U2F5_UNCEI</name>
<protein>
    <recommendedName>
        <fullName evidence="4">Cohesin domain-containing protein</fullName>
    </recommendedName>
</protein>
<reference evidence="2 3" key="1">
    <citation type="journal article" date="2019" name="Nat. Microbiol.">
        <title>Mediterranean grassland soil C-N compound turnover is dependent on rainfall and depth, and is mediated by genomically divergent microorganisms.</title>
        <authorList>
            <person name="Diamond S."/>
            <person name="Andeer P.F."/>
            <person name="Li Z."/>
            <person name="Crits-Christoph A."/>
            <person name="Burstein D."/>
            <person name="Anantharaman K."/>
            <person name="Lane K.R."/>
            <person name="Thomas B.C."/>
            <person name="Pan C."/>
            <person name="Northen T.R."/>
            <person name="Banfield J.F."/>
        </authorList>
    </citation>
    <scope>NUCLEOTIDE SEQUENCE [LARGE SCALE GENOMIC DNA]</scope>
    <source>
        <strain evidence="2">WS_11</strain>
    </source>
</reference>
<accession>A0A538U2F5</accession>
<dbReference type="CDD" id="cd08547">
    <property type="entry name" value="Type_II_cohesin"/>
    <property type="match status" value="1"/>
</dbReference>